<protein>
    <submittedName>
        <fullName evidence="9">B12-binding domain-containing radical SAM protein</fullName>
    </submittedName>
</protein>
<keyword evidence="5" id="KW-0411">Iron-sulfur</keyword>
<keyword evidence="10" id="KW-1185">Reference proteome</keyword>
<dbReference type="PROSITE" id="PS51332">
    <property type="entry name" value="B12_BINDING"/>
    <property type="match status" value="1"/>
</dbReference>
<dbReference type="PANTHER" id="PTHR43409">
    <property type="entry name" value="ANAEROBIC MAGNESIUM-PROTOPORPHYRIN IX MONOMETHYL ESTER CYCLASE-RELATED"/>
    <property type="match status" value="1"/>
</dbReference>
<evidence type="ECO:0000256" key="1">
    <source>
        <dbReference type="ARBA" id="ARBA00001966"/>
    </source>
</evidence>
<dbReference type="Pfam" id="PF13311">
    <property type="entry name" value="DUF4080"/>
    <property type="match status" value="1"/>
</dbReference>
<feature type="compositionally biased region" description="Basic and acidic residues" evidence="6">
    <location>
        <begin position="493"/>
        <end position="502"/>
    </location>
</feature>
<dbReference type="InterPro" id="IPR058240">
    <property type="entry name" value="rSAM_sf"/>
</dbReference>
<keyword evidence="2" id="KW-0949">S-adenosyl-L-methionine</keyword>
<dbReference type="Gene3D" id="3.80.30.20">
    <property type="entry name" value="tm_1862 like domain"/>
    <property type="match status" value="1"/>
</dbReference>
<dbReference type="InterPro" id="IPR007197">
    <property type="entry name" value="rSAM"/>
</dbReference>
<evidence type="ECO:0000313" key="9">
    <source>
        <dbReference type="EMBL" id="WWF00732.1"/>
    </source>
</evidence>
<evidence type="ECO:0000256" key="2">
    <source>
        <dbReference type="ARBA" id="ARBA00022691"/>
    </source>
</evidence>
<dbReference type="SUPFAM" id="SSF102114">
    <property type="entry name" value="Radical SAM enzymes"/>
    <property type="match status" value="1"/>
</dbReference>
<dbReference type="PANTHER" id="PTHR43409:SF16">
    <property type="entry name" value="SLR0320 PROTEIN"/>
    <property type="match status" value="1"/>
</dbReference>
<proteinExistence type="predicted"/>
<reference evidence="9 10" key="1">
    <citation type="submission" date="2022-09" db="EMBL/GenBank/DDBJ databases">
        <authorList>
            <person name="Giprobiosintez L."/>
        </authorList>
    </citation>
    <scope>NUCLEOTIDE SEQUENCE [LARGE SCALE GENOMIC DNA]</scope>
    <source>
        <strain evidence="10">VKPM-B-12549 (GBS-15)</strain>
    </source>
</reference>
<evidence type="ECO:0000256" key="4">
    <source>
        <dbReference type="ARBA" id="ARBA00023004"/>
    </source>
</evidence>
<dbReference type="SFLD" id="SFLDG01082">
    <property type="entry name" value="B12-binding_domain_containing"/>
    <property type="match status" value="1"/>
</dbReference>
<evidence type="ECO:0000256" key="3">
    <source>
        <dbReference type="ARBA" id="ARBA00022723"/>
    </source>
</evidence>
<evidence type="ECO:0000313" key="10">
    <source>
        <dbReference type="Proteomes" id="UP001359308"/>
    </source>
</evidence>
<dbReference type="Gene3D" id="3.40.50.280">
    <property type="entry name" value="Cobalamin-binding domain"/>
    <property type="match status" value="1"/>
</dbReference>
<dbReference type="SFLD" id="SFLDS00029">
    <property type="entry name" value="Radical_SAM"/>
    <property type="match status" value="1"/>
</dbReference>
<gene>
    <name evidence="9" type="ORF">N4J17_09580</name>
</gene>
<feature type="region of interest" description="Disordered" evidence="6">
    <location>
        <begin position="493"/>
        <end position="515"/>
    </location>
</feature>
<evidence type="ECO:0000259" key="7">
    <source>
        <dbReference type="PROSITE" id="PS51332"/>
    </source>
</evidence>
<feature type="domain" description="B12-binding" evidence="7">
    <location>
        <begin position="13"/>
        <end position="145"/>
    </location>
</feature>
<dbReference type="InterPro" id="IPR006158">
    <property type="entry name" value="Cobalamin-bd"/>
</dbReference>
<evidence type="ECO:0000256" key="5">
    <source>
        <dbReference type="ARBA" id="ARBA00023014"/>
    </source>
</evidence>
<keyword evidence="3" id="KW-0479">Metal-binding</keyword>
<feature type="domain" description="Radical SAM core" evidence="8">
    <location>
        <begin position="170"/>
        <end position="400"/>
    </location>
</feature>
<dbReference type="InterPro" id="IPR006638">
    <property type="entry name" value="Elp3/MiaA/NifB-like_rSAM"/>
</dbReference>
<dbReference type="InterPro" id="IPR023404">
    <property type="entry name" value="rSAM_horseshoe"/>
</dbReference>
<name>A0ABZ2F101_METCP</name>
<evidence type="ECO:0000256" key="6">
    <source>
        <dbReference type="SAM" id="MobiDB-lite"/>
    </source>
</evidence>
<organism evidence="9 10">
    <name type="scientific">Methylococcus capsulatus</name>
    <dbReference type="NCBI Taxonomy" id="414"/>
    <lineage>
        <taxon>Bacteria</taxon>
        <taxon>Pseudomonadati</taxon>
        <taxon>Pseudomonadota</taxon>
        <taxon>Gammaproteobacteria</taxon>
        <taxon>Methylococcales</taxon>
        <taxon>Methylococcaceae</taxon>
        <taxon>Methylococcus</taxon>
    </lineage>
</organism>
<evidence type="ECO:0000259" key="8">
    <source>
        <dbReference type="PROSITE" id="PS51918"/>
    </source>
</evidence>
<comment type="cofactor">
    <cofactor evidence="1">
        <name>[4Fe-4S] cluster</name>
        <dbReference type="ChEBI" id="CHEBI:49883"/>
    </cofactor>
</comment>
<dbReference type="RefSeq" id="WP_232470216.1">
    <property type="nucleotide sequence ID" value="NZ_CP104311.1"/>
</dbReference>
<dbReference type="PROSITE" id="PS51918">
    <property type="entry name" value="RADICAL_SAM"/>
    <property type="match status" value="1"/>
</dbReference>
<dbReference type="EMBL" id="CP104311">
    <property type="protein sequence ID" value="WWF00732.1"/>
    <property type="molecule type" value="Genomic_DNA"/>
</dbReference>
<dbReference type="Pfam" id="PF04055">
    <property type="entry name" value="Radical_SAM"/>
    <property type="match status" value="1"/>
</dbReference>
<dbReference type="Proteomes" id="UP001359308">
    <property type="component" value="Chromosome"/>
</dbReference>
<sequence length="515" mass="58166">MPAPKVRNLKAVPAIVLSTLNARFIHASLGLRCLLANLGELRPDAVLAEFVITDRPAEVAEKLLALHPRILGLGIYIWNVEETTRLVALLKAVRPELVVVLGGPEVSHEWEEQPIARLADYIVGGPGELVFPRLCRDILSGTPPAGRFLRAELPDLDALELPYACYDEHDIAHRLIYVEASRGCPFKCEFCLSALDRTARPFETGRFLAAMEGLYRRGARHFKFVDRTFNLNIGTSLRILEFFLDKADPSLFLHFEVIPDHLPDRLKEALARFPPGALQLEIGVQSFDPEVQARISRRQDNAATEANLRWLRRHTHAHLHVDLIAGLPGETLEGFGRGFDRLIALDPHEIQVGILKRLRGAPIDRHSRSCGMRYNPYPPYNVVRTDVMDFMALQRLNRFARYWDLVGNSGRFKGVRAILLGSAPFARFMAFSDWLYGRTSKTHEIALDRLYDFVFEFLIEACSEDNARVRQAVAADFRASGTKRTPRCLLDGRTAETPRRVENAGSRRQMRHGLG</sequence>
<accession>A0ABZ2F101</accession>
<keyword evidence="4" id="KW-0408">Iron</keyword>
<dbReference type="InterPro" id="IPR025288">
    <property type="entry name" value="DUF4080"/>
</dbReference>
<dbReference type="CDD" id="cd01335">
    <property type="entry name" value="Radical_SAM"/>
    <property type="match status" value="1"/>
</dbReference>
<dbReference type="SMART" id="SM00729">
    <property type="entry name" value="Elp3"/>
    <property type="match status" value="1"/>
</dbReference>
<dbReference type="InterPro" id="IPR051198">
    <property type="entry name" value="BchE-like"/>
</dbReference>
<dbReference type="Pfam" id="PF02310">
    <property type="entry name" value="B12-binding"/>
    <property type="match status" value="1"/>
</dbReference>